<sequence>MGLVPQACTRVLVAPGAEHVAHHGHSVRAQSRAVRQGHATMTRLDGPTASAYSPAPERGRTDLAKQSGGWHSVVTPRSALSASKVRSAGRVGADRVCLELRRPAHHAPVRGRLQIQTRGGRHLRACVETRPQPYTSVLDTLYRIVAEERSDVLMPGAWTLRPTGTGGEQTTVVIRRS</sequence>
<dbReference type="InParanoid" id="A0A165MUQ2"/>
<dbReference type="Proteomes" id="UP000077266">
    <property type="component" value="Unassembled WGS sequence"/>
</dbReference>
<dbReference type="AlphaFoldDB" id="A0A165MUQ2"/>
<reference evidence="2 3" key="1">
    <citation type="journal article" date="2016" name="Mol. Biol. Evol.">
        <title>Comparative Genomics of Early-Diverging Mushroom-Forming Fungi Provides Insights into the Origins of Lignocellulose Decay Capabilities.</title>
        <authorList>
            <person name="Nagy L.G."/>
            <person name="Riley R."/>
            <person name="Tritt A."/>
            <person name="Adam C."/>
            <person name="Daum C."/>
            <person name="Floudas D."/>
            <person name="Sun H."/>
            <person name="Yadav J.S."/>
            <person name="Pangilinan J."/>
            <person name="Larsson K.H."/>
            <person name="Matsuura K."/>
            <person name="Barry K."/>
            <person name="Labutti K."/>
            <person name="Kuo R."/>
            <person name="Ohm R.A."/>
            <person name="Bhattacharya S.S."/>
            <person name="Shirouzu T."/>
            <person name="Yoshinaga Y."/>
            <person name="Martin F.M."/>
            <person name="Grigoriev I.V."/>
            <person name="Hibbett D.S."/>
        </authorList>
    </citation>
    <scope>NUCLEOTIDE SEQUENCE [LARGE SCALE GENOMIC DNA]</scope>
    <source>
        <strain evidence="2 3">HHB12029</strain>
    </source>
</reference>
<accession>A0A165MUQ2</accession>
<gene>
    <name evidence="2" type="ORF">EXIGLDRAFT_205373</name>
</gene>
<keyword evidence="3" id="KW-1185">Reference proteome</keyword>
<evidence type="ECO:0000313" key="2">
    <source>
        <dbReference type="EMBL" id="KZV99786.1"/>
    </source>
</evidence>
<name>A0A165MUQ2_EXIGL</name>
<protein>
    <submittedName>
        <fullName evidence="2">Uncharacterized protein</fullName>
    </submittedName>
</protein>
<feature type="region of interest" description="Disordered" evidence="1">
    <location>
        <begin position="22"/>
        <end position="70"/>
    </location>
</feature>
<evidence type="ECO:0000256" key="1">
    <source>
        <dbReference type="SAM" id="MobiDB-lite"/>
    </source>
</evidence>
<proteinExistence type="predicted"/>
<dbReference type="OrthoDB" id="77989at2759"/>
<dbReference type="EMBL" id="KV425906">
    <property type="protein sequence ID" value="KZV99786.1"/>
    <property type="molecule type" value="Genomic_DNA"/>
</dbReference>
<organism evidence="2 3">
    <name type="scientific">Exidia glandulosa HHB12029</name>
    <dbReference type="NCBI Taxonomy" id="1314781"/>
    <lineage>
        <taxon>Eukaryota</taxon>
        <taxon>Fungi</taxon>
        <taxon>Dikarya</taxon>
        <taxon>Basidiomycota</taxon>
        <taxon>Agaricomycotina</taxon>
        <taxon>Agaricomycetes</taxon>
        <taxon>Auriculariales</taxon>
        <taxon>Exidiaceae</taxon>
        <taxon>Exidia</taxon>
    </lineage>
</organism>
<evidence type="ECO:0000313" key="3">
    <source>
        <dbReference type="Proteomes" id="UP000077266"/>
    </source>
</evidence>